<accession>A0AAE3NZY6</accession>
<comment type="caution">
    <text evidence="11">The sequence shown here is derived from an EMBL/GenBank/DDBJ whole genome shotgun (WGS) entry which is preliminary data.</text>
</comment>
<dbReference type="GO" id="GO:0005576">
    <property type="term" value="C:extracellular region"/>
    <property type="evidence" value="ECO:0007669"/>
    <property type="project" value="UniProtKB-SubCell"/>
</dbReference>
<dbReference type="Gene3D" id="2.60.40.1170">
    <property type="entry name" value="Mu homology domain, subdomain B"/>
    <property type="match status" value="1"/>
</dbReference>
<feature type="signal peptide" evidence="4">
    <location>
        <begin position="1"/>
        <end position="21"/>
    </location>
</feature>
<evidence type="ECO:0000256" key="2">
    <source>
        <dbReference type="ARBA" id="ARBA00022525"/>
    </source>
</evidence>
<feature type="chain" id="PRO_5041991506" evidence="4">
    <location>
        <begin position="22"/>
        <end position="1741"/>
    </location>
</feature>
<keyword evidence="12" id="KW-1185">Reference proteome</keyword>
<protein>
    <submittedName>
        <fullName evidence="11">SdrD B-like domain-containing protein</fullName>
    </submittedName>
</protein>
<evidence type="ECO:0000259" key="8">
    <source>
        <dbReference type="Pfam" id="PF18962"/>
    </source>
</evidence>
<dbReference type="PANTHER" id="PTHR23303">
    <property type="entry name" value="CARBOXYPEPTIDASE REGULATORY REGION-CONTAINING"/>
    <property type="match status" value="1"/>
</dbReference>
<dbReference type="Pfam" id="PF08341">
    <property type="entry name" value="TED"/>
    <property type="match status" value="1"/>
</dbReference>
<dbReference type="EMBL" id="JARGDL010000028">
    <property type="protein sequence ID" value="MDF1613146.1"/>
    <property type="molecule type" value="Genomic_DNA"/>
</dbReference>
<evidence type="ECO:0000313" key="11">
    <source>
        <dbReference type="EMBL" id="MDF1613146.1"/>
    </source>
</evidence>
<keyword evidence="3 4" id="KW-0732">Signal</keyword>
<dbReference type="InterPro" id="IPR026588">
    <property type="entry name" value="Choice_anch_A"/>
</dbReference>
<evidence type="ECO:0000259" key="6">
    <source>
        <dbReference type="Pfam" id="PF08341"/>
    </source>
</evidence>
<dbReference type="SUPFAM" id="SSF117074">
    <property type="entry name" value="Hypothetical protein PA1324"/>
    <property type="match status" value="2"/>
</dbReference>
<dbReference type="InterPro" id="IPR013783">
    <property type="entry name" value="Ig-like_fold"/>
</dbReference>
<feature type="domain" description="Thioester" evidence="6">
    <location>
        <begin position="90"/>
        <end position="181"/>
    </location>
</feature>
<dbReference type="InterPro" id="IPR033764">
    <property type="entry name" value="Sdr_B"/>
</dbReference>
<name>A0AAE3NZY6_9BACT</name>
<dbReference type="InterPro" id="IPR015943">
    <property type="entry name" value="WD40/YVTN_repeat-like_dom_sf"/>
</dbReference>
<dbReference type="Pfam" id="PF18962">
    <property type="entry name" value="Por_Secre_tail"/>
    <property type="match status" value="1"/>
</dbReference>
<reference evidence="11" key="1">
    <citation type="submission" date="2023-03" db="EMBL/GenBank/DDBJ databases">
        <title>Stygiobacter electus gen. nov., sp. nov., facultatively anaerobic thermotolerant bacterium of the class Ignavibacteria from a well of Yessentuki mineral water deposit.</title>
        <authorList>
            <person name="Podosokorskaya O.A."/>
            <person name="Elcheninov A.G."/>
            <person name="Petrova N.F."/>
            <person name="Zavarzina D.G."/>
            <person name="Kublanov I.V."/>
            <person name="Merkel A.Y."/>
        </authorList>
    </citation>
    <scope>NUCLEOTIDE SEQUENCE</scope>
    <source>
        <strain evidence="11">09-Me</strain>
    </source>
</reference>
<dbReference type="SUPFAM" id="SSF50939">
    <property type="entry name" value="Sialidases"/>
    <property type="match status" value="1"/>
</dbReference>
<dbReference type="Gene3D" id="2.60.40.4070">
    <property type="match status" value="1"/>
</dbReference>
<dbReference type="CDD" id="cd15482">
    <property type="entry name" value="Sialidase_non-viral"/>
    <property type="match status" value="1"/>
</dbReference>
<evidence type="ECO:0000259" key="10">
    <source>
        <dbReference type="Pfam" id="PF24346"/>
    </source>
</evidence>
<dbReference type="InterPro" id="IPR001434">
    <property type="entry name" value="OmcB-like_DUF11"/>
</dbReference>
<feature type="domain" description="SD-repeat containing protein B" evidence="7">
    <location>
        <begin position="608"/>
        <end position="727"/>
    </location>
</feature>
<evidence type="ECO:0000259" key="9">
    <source>
        <dbReference type="Pfam" id="PF20597"/>
    </source>
</evidence>
<sequence length="1741" mass="189006">MRANSKLLLLLFLLSSISVVASVGEGNSSNSKFSSSYFLKKIQSGSTTAKVFGVDKTVNIKFKNPQDATKIISTSAGTFKGEVDGVAGSFYCVDLFHYVQWYTSSNPHTYTDNGNVSSQISYILNNYYPFKTYPYSGAASSVSYEAAAVQSAIWHYSDGLDVSTIDNSNVKLRAKQIIDDTETNYKSFYPFETLLIVPASQSILNGSAASFFISAMDANGTPLSGVKISLSTTSGNLSVNEVTTGSNGNTPIVSITNSANTTATITASANVLTSLGTRYVHSIEPDKWQKLVLATPSGVTKKTTATIEWYQQTACDTKGFVTFTQGGWGNKNGTPAKIRDAYFNTVFPNGLTIGVNKTLKLTSSEKVKNFLPQGGTAGTFSQNYVDVTSTNAGVLAGQLVALKLNVEFSAAGKLGTNSTKLGDLQIASGPFSGKTVNEFLLLAETAIGGGSLNGFTLSQFNDAATAINENFDNGTVDKKFLTCKEASVKASIGDKVWNDVNKNGIQDDNESGVQNVTVKLYDCNNNLISSKTTDVNGNYIFSNLNPGDYYLKFELPNGFVFTQKDATDDDKDSDADLSTGKTICTTLTAGENDLTWDAGIYQQSCKNKIGDFVWHDKNVNGIQDTGEHGIEGVEIELLKNNSVIASTLTDANGKYEFSNLENGNYSIRVSNKNFISGGVLYNSDKTKWYFTKKNVGTNDLNDSDGLKNESVPVSLNCNDNTSIDFGFYKTCISVTKTADVQNAKPGDIITYTFVVENCGDVQHHGGIDLFDKKLNPVSPYKIKHIDLLDAGKSTSFSMTYKVKDSDCGDLINEVTAEGHPVDGSAYVKDKATFTVKVDCQNNCIDDWKYKIDDDKSICEFEPKKITVNGLVSISPTSGNGYLVTTWQITYPNDGSVDNSVKKDTTQISSNKSFTIEMNWPGVRSNDTYVEIQYTVQVLDCNKNPLGDKVIRKIYWNPNVCPPPQNNEADLKIEKSSNINNPKCGDSFSYTIKVTNLGPSESKAVQVTDIIPNGISLLSNSASQGSYNSSNGIWTIGNLANGATATLTLNVKADCELANNSSIDLGVAKDYNLFVLEDATQPSSDTEGKVAVGRDANFANYSIGDKLPPNSGDVLVVGRNLTFTSGRVYNGDVAYGNSTNLPINQTSIDGYLRKDNPINFAAAKTYLENLSQTLSSYTTNGNSQLQFSTLYFEGTDPHLNVFKVDALQINSSTSFEINAPNGSAVLINIEGENIVWDGGLEVYGTAINNVIYNFYQATNIKITNIDVRGTVLAPFAAVNFVSGVQNGQMICKSLTGKGQFNHAPFFGNIPPDKKITNIASITGTLTTDPNTNNNTSSITIDFNKTNLNPNTNNSSQSTGSVWKEVGSFAQGETVYSMAYDNNSTYAGTFGGKVYESKNNGLNWNAITNGLNVAWIWSLTTLENKLYAATEKGVYQYDGLSWNLTNLKNVDVRAITSFGKKLFAGTWGKGVFVSEDQGKTWNEFNESLTNSAVQTLAVNKNGDLFAGTAGGGVFKVFNGENKWYQYNVGNNIITSISCTNESIVASTYGGGVYTSFDNGSNWERTALTQNYIYSSTVDKNGKLYLSSWTSGVFKSEDKGTNWQPLGMGGFGVSSLVASLNSNDVIAGTKEGKIYKITFDATNTEKLNNLPNEFKLEQNYPNPFNPTTTIRYSIPMGVEKSYMTSLRIYDILGREVATLVNEYQKPGTYSIEFRVQSFELSSGVYFYQLKAGNYIETKKMIILK</sequence>
<dbReference type="InterPro" id="IPR026444">
    <property type="entry name" value="Secre_tail"/>
</dbReference>
<gene>
    <name evidence="11" type="ORF">P0M35_13350</name>
</gene>
<proteinExistence type="predicted"/>
<dbReference type="SUPFAM" id="SSF49373">
    <property type="entry name" value="Invasin/intimin cell-adhesion fragments"/>
    <property type="match status" value="1"/>
</dbReference>
<dbReference type="InterPro" id="IPR047589">
    <property type="entry name" value="DUF11_rpt"/>
</dbReference>
<evidence type="ECO:0000259" key="7">
    <source>
        <dbReference type="Pfam" id="PF17210"/>
    </source>
</evidence>
<evidence type="ECO:0000313" key="12">
    <source>
        <dbReference type="Proteomes" id="UP001221302"/>
    </source>
</evidence>
<organism evidence="11 12">
    <name type="scientific">Stygiobacter electus</name>
    <dbReference type="NCBI Taxonomy" id="3032292"/>
    <lineage>
        <taxon>Bacteria</taxon>
        <taxon>Pseudomonadati</taxon>
        <taxon>Ignavibacteriota</taxon>
        <taxon>Ignavibacteria</taxon>
        <taxon>Ignavibacteriales</taxon>
        <taxon>Melioribacteraceae</taxon>
        <taxon>Stygiobacter</taxon>
    </lineage>
</organism>
<evidence type="ECO:0000256" key="1">
    <source>
        <dbReference type="ARBA" id="ARBA00004613"/>
    </source>
</evidence>
<feature type="domain" description="DUF11" evidence="5">
    <location>
        <begin position="969"/>
        <end position="1061"/>
    </location>
</feature>
<dbReference type="InterPro" id="IPR051417">
    <property type="entry name" value="SDr/BOS_complex"/>
</dbReference>
<dbReference type="Proteomes" id="UP001221302">
    <property type="component" value="Unassembled WGS sequence"/>
</dbReference>
<dbReference type="PANTHER" id="PTHR23303:SF15">
    <property type="entry name" value="COLOSSIN-A"/>
    <property type="match status" value="1"/>
</dbReference>
<dbReference type="Pfam" id="PF17210">
    <property type="entry name" value="SdrD_B"/>
    <property type="match status" value="2"/>
</dbReference>
<dbReference type="InterPro" id="IPR013552">
    <property type="entry name" value="Thioester_dom"/>
</dbReference>
<feature type="domain" description="SD-repeat containing protein B" evidence="7">
    <location>
        <begin position="490"/>
        <end position="600"/>
    </location>
</feature>
<dbReference type="Pfam" id="PF24346">
    <property type="entry name" value="DUF7507"/>
    <property type="match status" value="1"/>
</dbReference>
<dbReference type="NCBIfam" id="TIGR04183">
    <property type="entry name" value="Por_Secre_tail"/>
    <property type="match status" value="1"/>
</dbReference>
<feature type="domain" description="Secretion system C-terminal sorting" evidence="8">
    <location>
        <begin position="1657"/>
        <end position="1739"/>
    </location>
</feature>
<feature type="domain" description="Choice-of-anchor A" evidence="9">
    <location>
        <begin position="1064"/>
        <end position="1301"/>
    </location>
</feature>
<feature type="domain" description="DUF7507" evidence="10">
    <location>
        <begin position="732"/>
        <end position="826"/>
    </location>
</feature>
<dbReference type="InterPro" id="IPR055354">
    <property type="entry name" value="DUF7507"/>
</dbReference>
<dbReference type="Gene3D" id="2.60.40.10">
    <property type="entry name" value="Immunoglobulins"/>
    <property type="match status" value="3"/>
</dbReference>
<dbReference type="Pfam" id="PF01345">
    <property type="entry name" value="DUF11"/>
    <property type="match status" value="1"/>
</dbReference>
<evidence type="ECO:0000259" key="5">
    <source>
        <dbReference type="Pfam" id="PF01345"/>
    </source>
</evidence>
<dbReference type="InterPro" id="IPR008964">
    <property type="entry name" value="Invasin/intimin_cell_adhesion"/>
</dbReference>
<comment type="subcellular location">
    <subcellularLocation>
        <location evidence="1">Secreted</location>
    </subcellularLocation>
</comment>
<dbReference type="NCBIfam" id="TIGR01451">
    <property type="entry name" value="B_ant_repeat"/>
    <property type="match status" value="2"/>
</dbReference>
<keyword evidence="2" id="KW-0964">Secreted</keyword>
<dbReference type="InterPro" id="IPR036278">
    <property type="entry name" value="Sialidase_sf"/>
</dbReference>
<evidence type="ECO:0000256" key="4">
    <source>
        <dbReference type="SAM" id="SignalP"/>
    </source>
</evidence>
<dbReference type="Gene3D" id="2.130.10.10">
    <property type="entry name" value="YVTN repeat-like/Quinoprotein amine dehydrogenase"/>
    <property type="match status" value="2"/>
</dbReference>
<dbReference type="NCBIfam" id="TIGR04215">
    <property type="entry name" value="choice_anch_A"/>
    <property type="match status" value="1"/>
</dbReference>
<dbReference type="Pfam" id="PF20597">
    <property type="entry name" value="pAdhesive_15"/>
    <property type="match status" value="1"/>
</dbReference>
<evidence type="ECO:0000256" key="3">
    <source>
        <dbReference type="ARBA" id="ARBA00022729"/>
    </source>
</evidence>
<dbReference type="RefSeq" id="WP_321536917.1">
    <property type="nucleotide sequence ID" value="NZ_JARGDL010000028.1"/>
</dbReference>